<evidence type="ECO:0000313" key="4">
    <source>
        <dbReference type="Proteomes" id="UP001415857"/>
    </source>
</evidence>
<keyword evidence="4" id="KW-1185">Reference proteome</keyword>
<feature type="region of interest" description="Disordered" evidence="1">
    <location>
        <begin position="43"/>
        <end position="63"/>
    </location>
</feature>
<sequence length="151" mass="17668">MNLHKLYLISSILIFAIIAAVATPSSDHDFSYFDASCINSEPSTTTTTTTHKNRSTSLRRPPPSSSCEIWNKDCSEAVLGLARLPETVEWLKRLRRRIHENPELAFEEFETSRLVRDELDRMEVCYRYPMADDRDQSFHWNRWSSFCRYQG</sequence>
<accession>A0AAP0NDX4</accession>
<proteinExistence type="predicted"/>
<organism evidence="3 4">
    <name type="scientific">Liquidambar formosana</name>
    <name type="common">Formosan gum</name>
    <dbReference type="NCBI Taxonomy" id="63359"/>
    <lineage>
        <taxon>Eukaryota</taxon>
        <taxon>Viridiplantae</taxon>
        <taxon>Streptophyta</taxon>
        <taxon>Embryophyta</taxon>
        <taxon>Tracheophyta</taxon>
        <taxon>Spermatophyta</taxon>
        <taxon>Magnoliopsida</taxon>
        <taxon>eudicotyledons</taxon>
        <taxon>Gunneridae</taxon>
        <taxon>Pentapetalae</taxon>
        <taxon>Saxifragales</taxon>
        <taxon>Altingiaceae</taxon>
        <taxon>Liquidambar</taxon>
    </lineage>
</organism>
<feature type="compositionally biased region" description="Low complexity" evidence="1">
    <location>
        <begin position="44"/>
        <end position="59"/>
    </location>
</feature>
<dbReference type="InterPro" id="IPR017439">
    <property type="entry name" value="Amidohydrolase"/>
</dbReference>
<dbReference type="AlphaFoldDB" id="A0AAP0NDX4"/>
<dbReference type="GO" id="GO:0009694">
    <property type="term" value="P:jasmonic acid metabolic process"/>
    <property type="evidence" value="ECO:0007669"/>
    <property type="project" value="TreeGrafter"/>
</dbReference>
<name>A0AAP0NDX4_LIQFO</name>
<feature type="chain" id="PRO_5042884183" evidence="2">
    <location>
        <begin position="23"/>
        <end position="151"/>
    </location>
</feature>
<feature type="signal peptide" evidence="2">
    <location>
        <begin position="1"/>
        <end position="22"/>
    </location>
</feature>
<dbReference type="EMBL" id="JBBPBK010000014">
    <property type="protein sequence ID" value="KAK9270005.1"/>
    <property type="molecule type" value="Genomic_DNA"/>
</dbReference>
<dbReference type="SUPFAM" id="SSF53187">
    <property type="entry name" value="Zn-dependent exopeptidases"/>
    <property type="match status" value="1"/>
</dbReference>
<keyword evidence="2" id="KW-0732">Signal</keyword>
<dbReference type="PANTHER" id="PTHR11014:SF62">
    <property type="entry name" value="IAA-AMINO ACID HYDROLASE ILR1-LIKE 6"/>
    <property type="match status" value="1"/>
</dbReference>
<dbReference type="PANTHER" id="PTHR11014">
    <property type="entry name" value="PEPTIDASE M20 FAMILY MEMBER"/>
    <property type="match status" value="1"/>
</dbReference>
<dbReference type="Proteomes" id="UP001415857">
    <property type="component" value="Unassembled WGS sequence"/>
</dbReference>
<evidence type="ECO:0000256" key="2">
    <source>
        <dbReference type="SAM" id="SignalP"/>
    </source>
</evidence>
<evidence type="ECO:0000313" key="3">
    <source>
        <dbReference type="EMBL" id="KAK9270005.1"/>
    </source>
</evidence>
<dbReference type="Gene3D" id="3.40.630.10">
    <property type="entry name" value="Zn peptidases"/>
    <property type="match status" value="1"/>
</dbReference>
<reference evidence="3 4" key="1">
    <citation type="journal article" date="2024" name="Plant J.">
        <title>Genome sequences and population genomics reveal climatic adaptation and genomic divergence between two closely related sweetgum species.</title>
        <authorList>
            <person name="Xu W.Q."/>
            <person name="Ren C.Q."/>
            <person name="Zhang X.Y."/>
            <person name="Comes H.P."/>
            <person name="Liu X.H."/>
            <person name="Li Y.G."/>
            <person name="Kettle C.J."/>
            <person name="Jalonen R."/>
            <person name="Gaisberger H."/>
            <person name="Ma Y.Z."/>
            <person name="Qiu Y.X."/>
        </authorList>
    </citation>
    <scope>NUCLEOTIDE SEQUENCE [LARGE SCALE GENOMIC DNA]</scope>
    <source>
        <strain evidence="3">Hangzhou</strain>
    </source>
</reference>
<evidence type="ECO:0000256" key="1">
    <source>
        <dbReference type="SAM" id="MobiDB-lite"/>
    </source>
</evidence>
<comment type="caution">
    <text evidence="3">The sequence shown here is derived from an EMBL/GenBank/DDBJ whole genome shotgun (WGS) entry which is preliminary data.</text>
</comment>
<dbReference type="GO" id="GO:0016787">
    <property type="term" value="F:hydrolase activity"/>
    <property type="evidence" value="ECO:0007669"/>
    <property type="project" value="InterPro"/>
</dbReference>
<protein>
    <submittedName>
        <fullName evidence="3">Uncharacterized protein</fullName>
    </submittedName>
</protein>
<gene>
    <name evidence="3" type="ORF">L1049_025578</name>
</gene>